<sequence length="109" mass="10906">MVAALLVACAIVSEVVATLALRASNGFSRLGPSAVVVVGYMLAFVLLAQALKTLNVGPVYAIWSGVGTVGAFIGGVLLFGEEARPTTLIGVGLVVAGVLVMNLGGGLKH</sequence>
<keyword evidence="6 8" id="KW-0472">Membrane</keyword>
<comment type="similarity">
    <text evidence="7">Belongs to the drug/metabolite transporter (DMT) superfamily. Small multidrug resistance (SMR) (TC 2.A.7.1) family.</text>
</comment>
<keyword evidence="2" id="KW-0813">Transport</keyword>
<evidence type="ECO:0000256" key="6">
    <source>
        <dbReference type="ARBA" id="ARBA00023136"/>
    </source>
</evidence>
<evidence type="ECO:0000256" key="2">
    <source>
        <dbReference type="ARBA" id="ARBA00022448"/>
    </source>
</evidence>
<accession>A0A3R7F728</accession>
<dbReference type="RefSeq" id="WP_019710550.1">
    <property type="nucleotide sequence ID" value="NZ_CP108540.1"/>
</dbReference>
<feature type="transmembrane region" description="Helical" evidence="8">
    <location>
        <begin position="30"/>
        <end position="48"/>
    </location>
</feature>
<organism evidence="9 10">
    <name type="scientific">Streptomyces xinghaiensis</name>
    <dbReference type="NCBI Taxonomy" id="1038928"/>
    <lineage>
        <taxon>Bacteria</taxon>
        <taxon>Bacillati</taxon>
        <taxon>Actinomycetota</taxon>
        <taxon>Actinomycetes</taxon>
        <taxon>Kitasatosporales</taxon>
        <taxon>Streptomycetaceae</taxon>
        <taxon>Streptomyces</taxon>
    </lineage>
</organism>
<evidence type="ECO:0000256" key="3">
    <source>
        <dbReference type="ARBA" id="ARBA00022475"/>
    </source>
</evidence>
<keyword evidence="3" id="KW-1003">Cell membrane</keyword>
<dbReference type="InterPro" id="IPR000390">
    <property type="entry name" value="Small_drug/metabolite_transptr"/>
</dbReference>
<keyword evidence="5 8" id="KW-1133">Transmembrane helix</keyword>
<name>A0A3R7F728_9ACTN</name>
<comment type="caution">
    <text evidence="9">The sequence shown here is derived from an EMBL/GenBank/DDBJ whole genome shotgun (WGS) entry which is preliminary data.</text>
</comment>
<dbReference type="OrthoDB" id="21828at2"/>
<feature type="transmembrane region" description="Helical" evidence="8">
    <location>
        <begin position="86"/>
        <end position="107"/>
    </location>
</feature>
<dbReference type="GeneID" id="300073711"/>
<evidence type="ECO:0000256" key="8">
    <source>
        <dbReference type="SAM" id="Phobius"/>
    </source>
</evidence>
<dbReference type="Gene3D" id="1.10.3730.20">
    <property type="match status" value="1"/>
</dbReference>
<evidence type="ECO:0000313" key="10">
    <source>
        <dbReference type="Proteomes" id="UP000028058"/>
    </source>
</evidence>
<evidence type="ECO:0000256" key="1">
    <source>
        <dbReference type="ARBA" id="ARBA00004651"/>
    </source>
</evidence>
<dbReference type="PANTHER" id="PTHR30561">
    <property type="entry name" value="SMR FAMILY PROTON-DEPENDENT DRUG EFFLUX TRANSPORTER SUGE"/>
    <property type="match status" value="1"/>
</dbReference>
<protein>
    <submittedName>
        <fullName evidence="9">QacE family quaternary ammonium compound efflux SMR transporter</fullName>
    </submittedName>
</protein>
<gene>
    <name evidence="9" type="ORF">SFRA_026990</name>
</gene>
<proteinExistence type="inferred from homology"/>
<dbReference type="GO" id="GO:0005886">
    <property type="term" value="C:plasma membrane"/>
    <property type="evidence" value="ECO:0007669"/>
    <property type="project" value="UniProtKB-SubCell"/>
</dbReference>
<dbReference type="InterPro" id="IPR037185">
    <property type="entry name" value="EmrE-like"/>
</dbReference>
<dbReference type="GO" id="GO:0022857">
    <property type="term" value="F:transmembrane transporter activity"/>
    <property type="evidence" value="ECO:0007669"/>
    <property type="project" value="InterPro"/>
</dbReference>
<dbReference type="EMBL" id="JNAD02000015">
    <property type="protein sequence ID" value="RKM92074.1"/>
    <property type="molecule type" value="Genomic_DNA"/>
</dbReference>
<comment type="subcellular location">
    <subcellularLocation>
        <location evidence="1 7">Cell membrane</location>
        <topology evidence="1 7">Multi-pass membrane protein</topology>
    </subcellularLocation>
</comment>
<keyword evidence="10" id="KW-1185">Reference proteome</keyword>
<dbReference type="PANTHER" id="PTHR30561:SF1">
    <property type="entry name" value="MULTIDRUG TRANSPORTER EMRE"/>
    <property type="match status" value="1"/>
</dbReference>
<reference evidence="9 10" key="1">
    <citation type="journal article" date="2014" name="Genome Announc.">
        <title>Draft Genome Sequence of Streptomyces fradiae ATCC 19609, a Strain Highly Sensitive to Antibiotics.</title>
        <authorList>
            <person name="Bekker O.B."/>
            <person name="Klimina K.M."/>
            <person name="Vatlin A.A."/>
            <person name="Zakharevich N.V."/>
            <person name="Kasianov A.S."/>
            <person name="Danilenko V.N."/>
        </authorList>
    </citation>
    <scope>NUCLEOTIDE SEQUENCE [LARGE SCALE GENOMIC DNA]</scope>
    <source>
        <strain evidence="9 10">ATCC 19609</strain>
    </source>
</reference>
<feature type="transmembrane region" description="Helical" evidence="8">
    <location>
        <begin position="60"/>
        <end position="80"/>
    </location>
</feature>
<dbReference type="InterPro" id="IPR045324">
    <property type="entry name" value="Small_multidrug_res"/>
</dbReference>
<dbReference type="FunFam" id="1.10.3730.20:FF:000001">
    <property type="entry name" value="Quaternary ammonium compound resistance transporter SugE"/>
    <property type="match status" value="1"/>
</dbReference>
<evidence type="ECO:0000256" key="5">
    <source>
        <dbReference type="ARBA" id="ARBA00022989"/>
    </source>
</evidence>
<keyword evidence="4 7" id="KW-0812">Transmembrane</keyword>
<dbReference type="SUPFAM" id="SSF103481">
    <property type="entry name" value="Multidrug resistance efflux transporter EmrE"/>
    <property type="match status" value="1"/>
</dbReference>
<dbReference type="Proteomes" id="UP000028058">
    <property type="component" value="Unassembled WGS sequence"/>
</dbReference>
<evidence type="ECO:0000256" key="4">
    <source>
        <dbReference type="ARBA" id="ARBA00022692"/>
    </source>
</evidence>
<evidence type="ECO:0000313" key="9">
    <source>
        <dbReference type="EMBL" id="RKM92074.1"/>
    </source>
</evidence>
<evidence type="ECO:0000256" key="7">
    <source>
        <dbReference type="RuleBase" id="RU003942"/>
    </source>
</evidence>
<dbReference type="AlphaFoldDB" id="A0A3R7F728"/>
<dbReference type="Pfam" id="PF00893">
    <property type="entry name" value="Multi_Drug_Res"/>
    <property type="match status" value="1"/>
</dbReference>